<dbReference type="Proteomes" id="UP001597214">
    <property type="component" value="Unassembled WGS sequence"/>
</dbReference>
<comment type="caution">
    <text evidence="2">The sequence shown here is derived from an EMBL/GenBank/DDBJ whole genome shotgun (WGS) entry which is preliminary data.</text>
</comment>
<accession>A0ABW4LJX3</accession>
<organism evidence="2 3">
    <name type="scientific">Bacillus salitolerans</name>
    <dbReference type="NCBI Taxonomy" id="1437434"/>
    <lineage>
        <taxon>Bacteria</taxon>
        <taxon>Bacillati</taxon>
        <taxon>Bacillota</taxon>
        <taxon>Bacilli</taxon>
        <taxon>Bacillales</taxon>
        <taxon>Bacillaceae</taxon>
        <taxon>Bacillus</taxon>
    </lineage>
</organism>
<name>A0ABW4LJX3_9BACI</name>
<evidence type="ECO:0000313" key="3">
    <source>
        <dbReference type="Proteomes" id="UP001597214"/>
    </source>
</evidence>
<keyword evidence="3" id="KW-1185">Reference proteome</keyword>
<evidence type="ECO:0000256" key="1">
    <source>
        <dbReference type="SAM" id="MobiDB-lite"/>
    </source>
</evidence>
<feature type="region of interest" description="Disordered" evidence="1">
    <location>
        <begin position="1"/>
        <end position="24"/>
    </location>
</feature>
<sequence length="52" mass="5896">MAKRVQRKKHAGDNNHTMSKDLLQEEFGTELGNYNANKPVELVAEAKAKKKK</sequence>
<dbReference type="EMBL" id="JBHUEM010000003">
    <property type="protein sequence ID" value="MFD1735515.1"/>
    <property type="molecule type" value="Genomic_DNA"/>
</dbReference>
<protein>
    <recommendedName>
        <fullName evidence="4">Small acid-soluble spore protein O</fullName>
    </recommendedName>
</protein>
<evidence type="ECO:0008006" key="4">
    <source>
        <dbReference type="Google" id="ProtNLM"/>
    </source>
</evidence>
<proteinExistence type="predicted"/>
<dbReference type="RefSeq" id="WP_377926613.1">
    <property type="nucleotide sequence ID" value="NZ_JBHUEM010000003.1"/>
</dbReference>
<reference evidence="3" key="1">
    <citation type="journal article" date="2019" name="Int. J. Syst. Evol. Microbiol.">
        <title>The Global Catalogue of Microorganisms (GCM) 10K type strain sequencing project: providing services to taxonomists for standard genome sequencing and annotation.</title>
        <authorList>
            <consortium name="The Broad Institute Genomics Platform"/>
            <consortium name="The Broad Institute Genome Sequencing Center for Infectious Disease"/>
            <person name="Wu L."/>
            <person name="Ma J."/>
        </authorList>
    </citation>
    <scope>NUCLEOTIDE SEQUENCE [LARGE SCALE GENOMIC DNA]</scope>
    <source>
        <strain evidence="3">CCUG 49339</strain>
    </source>
</reference>
<gene>
    <name evidence="2" type="ORF">ACFSCX_02960</name>
</gene>
<feature type="compositionally biased region" description="Basic residues" evidence="1">
    <location>
        <begin position="1"/>
        <end position="10"/>
    </location>
</feature>
<evidence type="ECO:0000313" key="2">
    <source>
        <dbReference type="EMBL" id="MFD1735515.1"/>
    </source>
</evidence>